<dbReference type="AlphaFoldDB" id="A0A2H1H594"/>
<keyword evidence="2 4" id="KW-0863">Zinc-finger</keyword>
<sequence length="249" mass="27289">MAGQVRCLLAQPLNNTAAPKTDDDFKKNFRADVFVVPMPSEGLAHEGNDYSHSSIAAQLGVPLKLLRMPVSYQGYTGFNFAANILLTDYDPTSSDFGTSPPGICGAALIVHSDGVDLTSGEIVKVMVDYINFFFLPKLERTLALAEGEDKEMAKKQIVGRLTKEAFHAYFEERRRLAIAEGKPLDGKPKSPVLLKYTKVAQSCGGCGALASPTVKLSMCAKCNFRHYCSKECQKEDWVTHKKACKVKLC</sequence>
<keyword evidence="3" id="KW-0862">Zinc</keyword>
<name>A0A2H1H594_ZYMTR</name>
<feature type="domain" description="MYND-type" evidence="5">
    <location>
        <begin position="203"/>
        <end position="244"/>
    </location>
</feature>
<evidence type="ECO:0000313" key="6">
    <source>
        <dbReference type="EMBL" id="SMR60958.1"/>
    </source>
</evidence>
<evidence type="ECO:0000256" key="4">
    <source>
        <dbReference type="PROSITE-ProRule" id="PRU00134"/>
    </source>
</evidence>
<keyword evidence="1" id="KW-0479">Metal-binding</keyword>
<protein>
    <recommendedName>
        <fullName evidence="5">MYND-type domain-containing protein</fullName>
    </recommendedName>
</protein>
<dbReference type="Pfam" id="PF01753">
    <property type="entry name" value="zf-MYND"/>
    <property type="match status" value="1"/>
</dbReference>
<proteinExistence type="predicted"/>
<evidence type="ECO:0000256" key="3">
    <source>
        <dbReference type="ARBA" id="ARBA00022833"/>
    </source>
</evidence>
<dbReference type="Proteomes" id="UP000245764">
    <property type="component" value="Chromosome 12"/>
</dbReference>
<dbReference type="InterPro" id="IPR002893">
    <property type="entry name" value="Znf_MYND"/>
</dbReference>
<dbReference type="GO" id="GO:0008270">
    <property type="term" value="F:zinc ion binding"/>
    <property type="evidence" value="ECO:0007669"/>
    <property type="project" value="UniProtKB-KW"/>
</dbReference>
<evidence type="ECO:0000313" key="7">
    <source>
        <dbReference type="Proteomes" id="UP000245764"/>
    </source>
</evidence>
<dbReference type="PROSITE" id="PS50865">
    <property type="entry name" value="ZF_MYND_2"/>
    <property type="match status" value="1"/>
</dbReference>
<dbReference type="SUPFAM" id="SSF144232">
    <property type="entry name" value="HIT/MYND zinc finger-like"/>
    <property type="match status" value="1"/>
</dbReference>
<accession>A0A2H1H594</accession>
<dbReference type="Gene3D" id="6.10.140.2220">
    <property type="match status" value="1"/>
</dbReference>
<evidence type="ECO:0000256" key="2">
    <source>
        <dbReference type="ARBA" id="ARBA00022771"/>
    </source>
</evidence>
<dbReference type="PROSITE" id="PS01360">
    <property type="entry name" value="ZF_MYND_1"/>
    <property type="match status" value="1"/>
</dbReference>
<dbReference type="EMBL" id="LT854264">
    <property type="protein sequence ID" value="SMR60958.1"/>
    <property type="molecule type" value="Genomic_DNA"/>
</dbReference>
<gene>
    <name evidence="6" type="ORF">ZT1E4_G10923</name>
</gene>
<evidence type="ECO:0000256" key="1">
    <source>
        <dbReference type="ARBA" id="ARBA00022723"/>
    </source>
</evidence>
<evidence type="ECO:0000259" key="5">
    <source>
        <dbReference type="PROSITE" id="PS50865"/>
    </source>
</evidence>
<reference evidence="7" key="1">
    <citation type="submission" date="2017-05" db="EMBL/GenBank/DDBJ databases">
        <authorList>
            <person name="Song R."/>
            <person name="Chenine A.L."/>
            <person name="Ruprecht R.M."/>
        </authorList>
    </citation>
    <scope>NUCLEOTIDE SEQUENCE [LARGE SCALE GENOMIC DNA]</scope>
</reference>
<organism evidence="6 7">
    <name type="scientific">Zymoseptoria tritici ST99CH_1E4</name>
    <dbReference type="NCBI Taxonomy" id="1276532"/>
    <lineage>
        <taxon>Eukaryota</taxon>
        <taxon>Fungi</taxon>
        <taxon>Dikarya</taxon>
        <taxon>Ascomycota</taxon>
        <taxon>Pezizomycotina</taxon>
        <taxon>Dothideomycetes</taxon>
        <taxon>Dothideomycetidae</taxon>
        <taxon>Mycosphaerellales</taxon>
        <taxon>Mycosphaerellaceae</taxon>
        <taxon>Zymoseptoria</taxon>
    </lineage>
</organism>